<name>A0A1N6IPW8_9PROT</name>
<feature type="region of interest" description="Disordered" evidence="1">
    <location>
        <begin position="139"/>
        <end position="160"/>
    </location>
</feature>
<keyword evidence="3" id="KW-1185">Reference proteome</keyword>
<sequence length="160" mass="18321">MNKAFLFFFGWIAATVFAEDLDQRQSLVMTELQRDHIRKEMRALLSGTQNILAALSENDMAAVVQHARPLGMNMTHKAEGHLKEILPKEFMKLGMSIHQDFDQMASDAESLKDSKHTLRQLSDSMRKCVACHSSYQIRTTVQQPTSNHLPGHHRDDEHHK</sequence>
<dbReference type="STRING" id="44575.SAMN05216419_100195"/>
<accession>A0A1N6IPW8</accession>
<organism evidence="2 3">
    <name type="scientific">Nitrosomonas cryotolerans ATCC 49181</name>
    <dbReference type="NCBI Taxonomy" id="1131553"/>
    <lineage>
        <taxon>Bacteria</taxon>
        <taxon>Pseudomonadati</taxon>
        <taxon>Pseudomonadota</taxon>
        <taxon>Betaproteobacteria</taxon>
        <taxon>Nitrosomonadales</taxon>
        <taxon>Nitrosomonadaceae</taxon>
        <taxon>Nitrosomonas</taxon>
    </lineage>
</organism>
<gene>
    <name evidence="2" type="ORF">SAMN02743940_1970</name>
</gene>
<dbReference type="eggNOG" id="ENOG503370H">
    <property type="taxonomic scope" value="Bacteria"/>
</dbReference>
<reference evidence="2 3" key="1">
    <citation type="submission" date="2016-12" db="EMBL/GenBank/DDBJ databases">
        <authorList>
            <person name="Song W.-J."/>
            <person name="Kurnit D.M."/>
        </authorList>
    </citation>
    <scope>NUCLEOTIDE SEQUENCE [LARGE SCALE GENOMIC DNA]</scope>
    <source>
        <strain evidence="2 3">ATCC 49181</strain>
    </source>
</reference>
<feature type="compositionally biased region" description="Polar residues" evidence="1">
    <location>
        <begin position="139"/>
        <end position="148"/>
    </location>
</feature>
<proteinExistence type="predicted"/>
<evidence type="ECO:0008006" key="4">
    <source>
        <dbReference type="Google" id="ProtNLM"/>
    </source>
</evidence>
<dbReference type="GO" id="GO:0009055">
    <property type="term" value="F:electron transfer activity"/>
    <property type="evidence" value="ECO:0007669"/>
    <property type="project" value="InterPro"/>
</dbReference>
<dbReference type="Proteomes" id="UP000185062">
    <property type="component" value="Unassembled WGS sequence"/>
</dbReference>
<protein>
    <recommendedName>
        <fullName evidence="4">Cytochrome C</fullName>
    </recommendedName>
</protein>
<dbReference type="SUPFAM" id="SSF47175">
    <property type="entry name" value="Cytochromes"/>
    <property type="match status" value="1"/>
</dbReference>
<evidence type="ECO:0000313" key="2">
    <source>
        <dbReference type="EMBL" id="SIO33984.1"/>
    </source>
</evidence>
<dbReference type="GO" id="GO:0005506">
    <property type="term" value="F:iron ion binding"/>
    <property type="evidence" value="ECO:0007669"/>
    <property type="project" value="InterPro"/>
</dbReference>
<dbReference type="GO" id="GO:0022900">
    <property type="term" value="P:electron transport chain"/>
    <property type="evidence" value="ECO:0007669"/>
    <property type="project" value="InterPro"/>
</dbReference>
<dbReference type="GO" id="GO:0020037">
    <property type="term" value="F:heme binding"/>
    <property type="evidence" value="ECO:0007669"/>
    <property type="project" value="InterPro"/>
</dbReference>
<dbReference type="EMBL" id="FSRO01000001">
    <property type="protein sequence ID" value="SIO33984.1"/>
    <property type="molecule type" value="Genomic_DNA"/>
</dbReference>
<dbReference type="AlphaFoldDB" id="A0A1N6IPW8"/>
<dbReference type="InterPro" id="IPR010980">
    <property type="entry name" value="Cyt_c/b562"/>
</dbReference>
<evidence type="ECO:0000256" key="1">
    <source>
        <dbReference type="SAM" id="MobiDB-lite"/>
    </source>
</evidence>
<dbReference type="RefSeq" id="WP_028460508.1">
    <property type="nucleotide sequence ID" value="NZ_FSRO01000001.1"/>
</dbReference>
<evidence type="ECO:0000313" key="3">
    <source>
        <dbReference type="Proteomes" id="UP000185062"/>
    </source>
</evidence>